<feature type="domain" description="Malonyl-CoA:ACP transacylase (MAT)" evidence="5">
    <location>
        <begin position="7"/>
        <end position="316"/>
    </location>
</feature>
<evidence type="ECO:0000313" key="7">
    <source>
        <dbReference type="Proteomes" id="UP000812277"/>
    </source>
</evidence>
<keyword evidence="7" id="KW-1185">Reference proteome</keyword>
<dbReference type="Gene3D" id="3.40.366.10">
    <property type="entry name" value="Malonyl-Coenzyme A Acyl Carrier Protein, domain 2"/>
    <property type="match status" value="1"/>
</dbReference>
<proteinExistence type="predicted"/>
<protein>
    <recommendedName>
        <fullName evidence="1">[acyl-carrier-protein] S-malonyltransferase</fullName>
        <ecNumber evidence="1">2.3.1.39</ecNumber>
    </recommendedName>
</protein>
<sequence length="428" mass="47467">MAKYAFLFPGQGSQYSGMGKAMVDQYAAARRTFDEANDVLGFDLKELIFNGSSEQLTRTENTQPAILTVSVAAFRVFTEMFDIRPDYCAGHSLGEFSALTCAGAISFADALRIVRQRGKFMGEASGGAMAAVAGIDQDVIEQECRNCSRDGQSVVISNLNAPDQIVVSGHTEAIGRMRESLSARGGIVIPLRVSAPFHSPLMEPAAIRLKEELIKYSYTPMQYGVLSNVTAKPYERESSEEMIELLTEQMTSVVRWTESMRLLQEQGVTHAIELGPGMVLRNLMKKNAPGIITYSYDNEEDAAALQAVLQGAARKEEQPDNGLLLMTRCLAIAVCTRNGNEDQAAYTQGVVEPYRRVVKLVEECEESGRKPDKEQVRAAVDMLHSVFETKRTPQAEREERYCQLQEETGILELFLNDERRVPRTAVHQ</sequence>
<keyword evidence="2 6" id="KW-0808">Transferase</keyword>
<dbReference type="InterPro" id="IPR016035">
    <property type="entry name" value="Acyl_Trfase/lysoPLipase"/>
</dbReference>
<dbReference type="InterPro" id="IPR016036">
    <property type="entry name" value="Malonyl_transacylase_ACP-bd"/>
</dbReference>
<evidence type="ECO:0000256" key="4">
    <source>
        <dbReference type="ARBA" id="ARBA00048462"/>
    </source>
</evidence>
<dbReference type="SUPFAM" id="SSF55048">
    <property type="entry name" value="Probable ACP-binding domain of malonyl-CoA ACP transacylase"/>
    <property type="match status" value="1"/>
</dbReference>
<reference evidence="6 7" key="1">
    <citation type="submission" date="2021-07" db="EMBL/GenBank/DDBJ databases">
        <title>Paenibacillus radiodurans sp. nov., isolated from the southeastern edge of Tengger Desert.</title>
        <authorList>
            <person name="Zhang G."/>
        </authorList>
    </citation>
    <scope>NUCLEOTIDE SEQUENCE [LARGE SCALE GENOMIC DNA]</scope>
    <source>
        <strain evidence="6 7">DT7-4</strain>
    </source>
</reference>
<dbReference type="Pfam" id="PF00698">
    <property type="entry name" value="Acyl_transf_1"/>
    <property type="match status" value="1"/>
</dbReference>
<dbReference type="PANTHER" id="PTHR42681">
    <property type="entry name" value="MALONYL-COA-ACYL CARRIER PROTEIN TRANSACYLASE, MITOCHONDRIAL"/>
    <property type="match status" value="1"/>
</dbReference>
<keyword evidence="3 6" id="KW-0012">Acyltransferase</keyword>
<evidence type="ECO:0000313" key="6">
    <source>
        <dbReference type="EMBL" id="MBW7474106.1"/>
    </source>
</evidence>
<dbReference type="EMBL" id="JAHZIJ010000002">
    <property type="protein sequence ID" value="MBW7474106.1"/>
    <property type="molecule type" value="Genomic_DNA"/>
</dbReference>
<dbReference type="Gene3D" id="3.30.70.250">
    <property type="entry name" value="Malonyl-CoA ACP transacylase, ACP-binding"/>
    <property type="match status" value="1"/>
</dbReference>
<dbReference type="InterPro" id="IPR001227">
    <property type="entry name" value="Ac_transferase_dom_sf"/>
</dbReference>
<evidence type="ECO:0000256" key="1">
    <source>
        <dbReference type="ARBA" id="ARBA00013258"/>
    </source>
</evidence>
<evidence type="ECO:0000256" key="3">
    <source>
        <dbReference type="ARBA" id="ARBA00023315"/>
    </source>
</evidence>
<comment type="catalytic activity">
    <reaction evidence="4">
        <text>holo-[ACP] + malonyl-CoA = malonyl-[ACP] + CoA</text>
        <dbReference type="Rhea" id="RHEA:41792"/>
        <dbReference type="Rhea" id="RHEA-COMP:9623"/>
        <dbReference type="Rhea" id="RHEA-COMP:9685"/>
        <dbReference type="ChEBI" id="CHEBI:57287"/>
        <dbReference type="ChEBI" id="CHEBI:57384"/>
        <dbReference type="ChEBI" id="CHEBI:64479"/>
        <dbReference type="ChEBI" id="CHEBI:78449"/>
        <dbReference type="EC" id="2.3.1.39"/>
    </reaction>
</comment>
<dbReference type="NCBIfam" id="TIGR00128">
    <property type="entry name" value="fabD"/>
    <property type="match status" value="1"/>
</dbReference>
<organism evidence="6 7">
    <name type="scientific">Paenibacillus oenotherae</name>
    <dbReference type="NCBI Taxonomy" id="1435645"/>
    <lineage>
        <taxon>Bacteria</taxon>
        <taxon>Bacillati</taxon>
        <taxon>Bacillota</taxon>
        <taxon>Bacilli</taxon>
        <taxon>Bacillales</taxon>
        <taxon>Paenibacillaceae</taxon>
        <taxon>Paenibacillus</taxon>
    </lineage>
</organism>
<dbReference type="InterPro" id="IPR004410">
    <property type="entry name" value="Malonyl_CoA-ACP_transAc_FabD"/>
</dbReference>
<dbReference type="Proteomes" id="UP000812277">
    <property type="component" value="Unassembled WGS sequence"/>
</dbReference>
<evidence type="ECO:0000256" key="2">
    <source>
        <dbReference type="ARBA" id="ARBA00022679"/>
    </source>
</evidence>
<comment type="caution">
    <text evidence="6">The sequence shown here is derived from an EMBL/GenBank/DDBJ whole genome shotgun (WGS) entry which is preliminary data.</text>
</comment>
<gene>
    <name evidence="6" type="primary">fabD</name>
    <name evidence="6" type="ORF">K0T92_05075</name>
</gene>
<evidence type="ECO:0000259" key="5">
    <source>
        <dbReference type="SMART" id="SM00827"/>
    </source>
</evidence>
<dbReference type="RefSeq" id="WP_219871352.1">
    <property type="nucleotide sequence ID" value="NZ_JAHZIJ010000002.1"/>
</dbReference>
<dbReference type="SUPFAM" id="SSF52151">
    <property type="entry name" value="FabD/lysophospholipase-like"/>
    <property type="match status" value="1"/>
</dbReference>
<accession>A0ABS7D2M0</accession>
<dbReference type="SMART" id="SM00827">
    <property type="entry name" value="PKS_AT"/>
    <property type="match status" value="1"/>
</dbReference>
<dbReference type="PANTHER" id="PTHR42681:SF1">
    <property type="entry name" value="MALONYL-COA-ACYL CARRIER PROTEIN TRANSACYLASE, MITOCHONDRIAL"/>
    <property type="match status" value="1"/>
</dbReference>
<name>A0ABS7D2M0_9BACL</name>
<dbReference type="InterPro" id="IPR014043">
    <property type="entry name" value="Acyl_transferase_dom"/>
</dbReference>
<dbReference type="GO" id="GO:0004314">
    <property type="term" value="F:[acyl-carrier-protein] S-malonyltransferase activity"/>
    <property type="evidence" value="ECO:0007669"/>
    <property type="project" value="UniProtKB-EC"/>
</dbReference>
<dbReference type="EC" id="2.3.1.39" evidence="1"/>
<dbReference type="InterPro" id="IPR050858">
    <property type="entry name" value="Mal-CoA-ACP_Trans/PKS_FabD"/>
</dbReference>